<evidence type="ECO:0000313" key="6">
    <source>
        <dbReference type="Proteomes" id="UP001300012"/>
    </source>
</evidence>
<dbReference type="SUPFAM" id="SSF55811">
    <property type="entry name" value="Nudix"/>
    <property type="match status" value="1"/>
</dbReference>
<accession>A0ABT1YFB2</accession>
<evidence type="ECO:0000256" key="1">
    <source>
        <dbReference type="ARBA" id="ARBA00005582"/>
    </source>
</evidence>
<dbReference type="InterPro" id="IPR020476">
    <property type="entry name" value="Nudix_hydrolase"/>
</dbReference>
<feature type="domain" description="Nudix hydrolase" evidence="4">
    <location>
        <begin position="45"/>
        <end position="194"/>
    </location>
</feature>
<dbReference type="Pfam" id="PF00293">
    <property type="entry name" value="NUDIX"/>
    <property type="match status" value="1"/>
</dbReference>
<dbReference type="InterPro" id="IPR000086">
    <property type="entry name" value="NUDIX_hydrolase_dom"/>
</dbReference>
<protein>
    <submittedName>
        <fullName evidence="5">NUDIX hydrolase</fullName>
    </submittedName>
</protein>
<dbReference type="Gene3D" id="3.90.79.10">
    <property type="entry name" value="Nucleoside Triphosphate Pyrophosphohydrolase"/>
    <property type="match status" value="1"/>
</dbReference>
<comment type="caution">
    <text evidence="5">The sequence shown here is derived from an EMBL/GenBank/DDBJ whole genome shotgun (WGS) entry which is preliminary data.</text>
</comment>
<proteinExistence type="inferred from homology"/>
<evidence type="ECO:0000256" key="3">
    <source>
        <dbReference type="RuleBase" id="RU003476"/>
    </source>
</evidence>
<dbReference type="PANTHER" id="PTHR43736">
    <property type="entry name" value="ADP-RIBOSE PYROPHOSPHATASE"/>
    <property type="match status" value="1"/>
</dbReference>
<dbReference type="PANTHER" id="PTHR43736:SF1">
    <property type="entry name" value="DIHYDRONEOPTERIN TRIPHOSPHATE DIPHOSPHATASE"/>
    <property type="match status" value="1"/>
</dbReference>
<evidence type="ECO:0000256" key="2">
    <source>
        <dbReference type="ARBA" id="ARBA00022801"/>
    </source>
</evidence>
<keyword evidence="2 3" id="KW-0378">Hydrolase</keyword>
<dbReference type="InterPro" id="IPR015797">
    <property type="entry name" value="NUDIX_hydrolase-like_dom_sf"/>
</dbReference>
<sequence length="206" mass="23939">MPFLSFLISNIYNGCYNRNKELHFHKRSWVGKKTEMMCEEGIDPMFFVNSRAIIERDFNNERQIVIQTRNKPNEPLKIELPGGRIEPFESLVQALRREVKEETGLEVTEVEGEDTRIDTTGINPEFEVECIKPFGAYQTLKGPIDSVGYYFRCRAEGEILKFGDETTDIKWVNIKELSELISSNPLQFSNVDRAGILYYLKQLEKE</sequence>
<name>A0ABT1YFB2_9BACL</name>
<dbReference type="PROSITE" id="PS51462">
    <property type="entry name" value="NUDIX"/>
    <property type="match status" value="1"/>
</dbReference>
<organism evidence="5 6">
    <name type="scientific">Paenibacillus radicis</name>
    <name type="common">ex Xue et al. 2023</name>
    <dbReference type="NCBI Taxonomy" id="2972489"/>
    <lineage>
        <taxon>Bacteria</taxon>
        <taxon>Bacillati</taxon>
        <taxon>Bacillota</taxon>
        <taxon>Bacilli</taxon>
        <taxon>Bacillales</taxon>
        <taxon>Paenibacillaceae</taxon>
        <taxon>Paenibacillus</taxon>
    </lineage>
</organism>
<evidence type="ECO:0000313" key="5">
    <source>
        <dbReference type="EMBL" id="MCR8630645.1"/>
    </source>
</evidence>
<dbReference type="RefSeq" id="WP_258212260.1">
    <property type="nucleotide sequence ID" value="NZ_JANQBD010000003.1"/>
</dbReference>
<reference evidence="5 6" key="1">
    <citation type="submission" date="2022-08" db="EMBL/GenBank/DDBJ databases">
        <title>Paenibacillus endoradicis sp. nov., Paenibacillus radicibacter sp. nov and Paenibacillus pararadicis sp. nov., three cold-adapted plant growth-promoting bacteria isolated from root of Larix gmelinii in Great Khingan.</title>
        <authorList>
            <person name="Xue H."/>
        </authorList>
    </citation>
    <scope>NUCLEOTIDE SEQUENCE [LARGE SCALE GENOMIC DNA]</scope>
    <source>
        <strain evidence="5 6">N5-1-1-5</strain>
    </source>
</reference>
<dbReference type="Proteomes" id="UP001300012">
    <property type="component" value="Unassembled WGS sequence"/>
</dbReference>
<gene>
    <name evidence="5" type="ORF">NV381_05455</name>
</gene>
<dbReference type="InterPro" id="IPR020084">
    <property type="entry name" value="NUDIX_hydrolase_CS"/>
</dbReference>
<comment type="similarity">
    <text evidence="1 3">Belongs to the Nudix hydrolase family.</text>
</comment>
<dbReference type="EMBL" id="JANQBD010000003">
    <property type="protein sequence ID" value="MCR8630645.1"/>
    <property type="molecule type" value="Genomic_DNA"/>
</dbReference>
<keyword evidence="6" id="KW-1185">Reference proteome</keyword>
<dbReference type="GO" id="GO:0016787">
    <property type="term" value="F:hydrolase activity"/>
    <property type="evidence" value="ECO:0007669"/>
    <property type="project" value="UniProtKB-KW"/>
</dbReference>
<dbReference type="CDD" id="cd02883">
    <property type="entry name" value="NUDIX_Hydrolase"/>
    <property type="match status" value="1"/>
</dbReference>
<evidence type="ECO:0000259" key="4">
    <source>
        <dbReference type="PROSITE" id="PS51462"/>
    </source>
</evidence>
<dbReference type="PROSITE" id="PS00893">
    <property type="entry name" value="NUDIX_BOX"/>
    <property type="match status" value="1"/>
</dbReference>
<dbReference type="PRINTS" id="PR00502">
    <property type="entry name" value="NUDIXFAMILY"/>
</dbReference>